<protein>
    <submittedName>
        <fullName evidence="1">Uncharacterized protein</fullName>
    </submittedName>
</protein>
<organism evidence="1">
    <name type="scientific">Bacillus anthracis</name>
    <name type="common">anthrax bacterium</name>
    <dbReference type="NCBI Taxonomy" id="1392"/>
    <lineage>
        <taxon>Bacteria</taxon>
        <taxon>Bacillati</taxon>
        <taxon>Bacillota</taxon>
        <taxon>Bacilli</taxon>
        <taxon>Bacillales</taxon>
        <taxon>Bacillaceae</taxon>
        <taxon>Bacillus</taxon>
        <taxon>Bacillus cereus group</taxon>
    </lineage>
</organism>
<accession>A0A640MPU6</accession>
<dbReference type="AlphaFoldDB" id="A0A640MPU6"/>
<dbReference type="EMBL" id="BLEW01000056">
    <property type="protein sequence ID" value="GEU16071.1"/>
    <property type="molecule type" value="Genomic_DNA"/>
</dbReference>
<reference evidence="1" key="1">
    <citation type="submission" date="2019-12" db="EMBL/GenBank/DDBJ databases">
        <title>Epidemiological and comparative genomic analysis of Bacillus anthracis isolated from northern Vietnam.</title>
        <authorList>
            <person name="Hoang T.T.H."/>
            <person name="Dang D.A."/>
            <person name="Pham M.H."/>
            <person name="Luong M.H."/>
            <person name="Tran N.D."/>
            <person name="Nguyen T.H."/>
            <person name="Nguyen T.T."/>
            <person name="Inoue S."/>
            <person name="Morikawa S."/>
            <person name="Okutani A."/>
        </authorList>
    </citation>
    <scope>NUCLEOTIDE SEQUENCE</scope>
    <source>
        <strain evidence="1">LaLC</strain>
    </source>
</reference>
<reference evidence="1" key="2">
    <citation type="submission" date="2019-12" db="EMBL/GenBank/DDBJ databases">
        <authorList>
            <person name="Hoang T.H.H."/>
            <person name="Okutani A."/>
        </authorList>
    </citation>
    <scope>NUCLEOTIDE SEQUENCE</scope>
    <source>
        <strain evidence="1">LaLC</strain>
    </source>
</reference>
<comment type="caution">
    <text evidence="1">The sequence shown here is derived from an EMBL/GenBank/DDBJ whole genome shotgun (WGS) entry which is preliminary data.</text>
</comment>
<name>A0A640MPU6_BACAN</name>
<sequence>MPEGYVRVHVCVHVLVYTDMCTRHQAGRMGGVLYTWSVFLEANLMISNYLILLETRLYDEVEY</sequence>
<gene>
    <name evidence="1" type="ORF">LaLC_57660</name>
</gene>
<proteinExistence type="predicted"/>
<evidence type="ECO:0000313" key="1">
    <source>
        <dbReference type="EMBL" id="GEU16071.1"/>
    </source>
</evidence>